<comment type="caution">
    <text evidence="4">The sequence shown here is derived from an EMBL/GenBank/DDBJ whole genome shotgun (WGS) entry which is preliminary data.</text>
</comment>
<keyword evidence="5" id="KW-1185">Reference proteome</keyword>
<dbReference type="InterPro" id="IPR004547">
    <property type="entry name" value="Glucosamine6P_isomerase"/>
</dbReference>
<evidence type="ECO:0000256" key="1">
    <source>
        <dbReference type="ARBA" id="ARBA00022801"/>
    </source>
</evidence>
<dbReference type="PATRIC" id="fig|1430899.3.peg.1164"/>
<dbReference type="PANTHER" id="PTHR11280">
    <property type="entry name" value="GLUCOSAMINE-6-PHOSPHATE ISOMERASE"/>
    <property type="match status" value="1"/>
</dbReference>
<dbReference type="GO" id="GO:0005975">
    <property type="term" value="P:carbohydrate metabolic process"/>
    <property type="evidence" value="ECO:0007669"/>
    <property type="project" value="InterPro"/>
</dbReference>
<dbReference type="GO" id="GO:0004342">
    <property type="term" value="F:glucosamine-6-phosphate deaminase activity"/>
    <property type="evidence" value="ECO:0007669"/>
    <property type="project" value="InterPro"/>
</dbReference>
<dbReference type="Gene3D" id="3.40.50.1360">
    <property type="match status" value="1"/>
</dbReference>
<dbReference type="GO" id="GO:0042802">
    <property type="term" value="F:identical protein binding"/>
    <property type="evidence" value="ECO:0007669"/>
    <property type="project" value="TreeGrafter"/>
</dbReference>
<keyword evidence="1" id="KW-0378">Hydrolase</keyword>
<dbReference type="CDD" id="cd01399">
    <property type="entry name" value="GlcN6P_deaminase"/>
    <property type="match status" value="1"/>
</dbReference>
<dbReference type="SUPFAM" id="SSF100950">
    <property type="entry name" value="NagB/RpiA/CoA transferase-like"/>
    <property type="match status" value="1"/>
</dbReference>
<sequence>MLKKFQNDETLAEAVSDQIESLLQKKPDALICIAGGETPLKTMAELVRRNKKGKIDFSKAYFVGLDEWVGLGRETKGSCRQTLYDYFYDQLDNVQPDHICFFDGKASDLDTECKRIDTFIEERGGIDFILLGVGMNGHIGFNEPGVPVDVNAHVVDLDDVTKKVMSKYFDQDLPLTNGISLGMKQIEQAKEIVVAATGAKKAEIIERTIQSEPTTEIPATLLKNAPNTQFFVDQEAGARV</sequence>
<dbReference type="AlphaFoldDB" id="A0A0J8GGS5"/>
<evidence type="ECO:0000259" key="3">
    <source>
        <dbReference type="Pfam" id="PF01182"/>
    </source>
</evidence>
<dbReference type="InterPro" id="IPR018321">
    <property type="entry name" value="Glucosamine6P_isomerase_CS"/>
</dbReference>
<feature type="domain" description="Glucosamine/galactosamine-6-phosphate isomerase" evidence="3">
    <location>
        <begin position="9"/>
        <end position="224"/>
    </location>
</feature>
<organism evidence="4 5">
    <name type="scientific">Listeria fleischmannii 1991</name>
    <dbReference type="NCBI Taxonomy" id="1430899"/>
    <lineage>
        <taxon>Bacteria</taxon>
        <taxon>Bacillati</taxon>
        <taxon>Bacillota</taxon>
        <taxon>Bacilli</taxon>
        <taxon>Bacillales</taxon>
        <taxon>Listeriaceae</taxon>
        <taxon>Listeria</taxon>
    </lineage>
</organism>
<reference evidence="4 5" key="1">
    <citation type="journal article" date="2015" name="Genome Biol. Evol.">
        <title>Comparative Genomics of Listeria Sensu Lato: Genus-Wide Differences in Evolutionary Dynamics and the Progressive Gain of Complex, Potentially Pathogenicity-Related Traits through Lateral Gene Transfer.</title>
        <authorList>
            <person name="Chiara M."/>
            <person name="Caruso M."/>
            <person name="D'Erchia A.M."/>
            <person name="Manzari C."/>
            <person name="Fraccalvieri R."/>
            <person name="Goffredo E."/>
            <person name="Latorre L."/>
            <person name="Miccolupo A."/>
            <person name="Padalino I."/>
            <person name="Santagada G."/>
            <person name="Chiocco D."/>
            <person name="Pesole G."/>
            <person name="Horner D.S."/>
            <person name="Parisi A."/>
        </authorList>
    </citation>
    <scope>NUCLEOTIDE SEQUENCE [LARGE SCALE GENOMIC DNA]</scope>
    <source>
        <strain evidence="4 5">1991</strain>
    </source>
</reference>
<dbReference type="Proteomes" id="UP000052258">
    <property type="component" value="Unassembled WGS sequence"/>
</dbReference>
<keyword evidence="2" id="KW-0119">Carbohydrate metabolism</keyword>
<proteinExistence type="predicted"/>
<dbReference type="GO" id="GO:0006043">
    <property type="term" value="P:glucosamine catabolic process"/>
    <property type="evidence" value="ECO:0007669"/>
    <property type="project" value="TreeGrafter"/>
</dbReference>
<gene>
    <name evidence="4" type="ORF">X560_1130</name>
</gene>
<dbReference type="PROSITE" id="PS01161">
    <property type="entry name" value="GLC_GALNAC_ISOMERASE"/>
    <property type="match status" value="1"/>
</dbReference>
<dbReference type="InterPro" id="IPR037171">
    <property type="entry name" value="NagB/RpiA_transferase-like"/>
</dbReference>
<dbReference type="Pfam" id="PF01182">
    <property type="entry name" value="Glucosamine_iso"/>
    <property type="match status" value="1"/>
</dbReference>
<dbReference type="InterPro" id="IPR006148">
    <property type="entry name" value="Glc/Gal-6P_isomerase"/>
</dbReference>
<evidence type="ECO:0000256" key="2">
    <source>
        <dbReference type="ARBA" id="ARBA00023277"/>
    </source>
</evidence>
<name>A0A0J8GGS5_9LIST</name>
<dbReference type="EMBL" id="AZHO01000011">
    <property type="protein sequence ID" value="KMT60204.1"/>
    <property type="molecule type" value="Genomic_DNA"/>
</dbReference>
<accession>A0A0J8GGS5</accession>
<dbReference type="OrthoDB" id="9791139at2"/>
<dbReference type="GO" id="GO:0019262">
    <property type="term" value="P:N-acetylneuraminate catabolic process"/>
    <property type="evidence" value="ECO:0007669"/>
    <property type="project" value="TreeGrafter"/>
</dbReference>
<protein>
    <recommendedName>
        <fullName evidence="3">Glucosamine/galactosamine-6-phosphate isomerase domain-containing protein</fullName>
    </recommendedName>
</protein>
<dbReference type="RefSeq" id="WP_007474876.1">
    <property type="nucleotide sequence ID" value="NZ_KQ130613.1"/>
</dbReference>
<dbReference type="PANTHER" id="PTHR11280:SF5">
    <property type="entry name" value="GLUCOSAMINE-6-PHOSPHATE ISOMERASE"/>
    <property type="match status" value="1"/>
</dbReference>
<dbReference type="GO" id="GO:0006046">
    <property type="term" value="P:N-acetylglucosamine catabolic process"/>
    <property type="evidence" value="ECO:0007669"/>
    <property type="project" value="TreeGrafter"/>
</dbReference>
<dbReference type="GO" id="GO:0005737">
    <property type="term" value="C:cytoplasm"/>
    <property type="evidence" value="ECO:0007669"/>
    <property type="project" value="TreeGrafter"/>
</dbReference>
<evidence type="ECO:0000313" key="5">
    <source>
        <dbReference type="Proteomes" id="UP000052258"/>
    </source>
</evidence>
<evidence type="ECO:0000313" key="4">
    <source>
        <dbReference type="EMBL" id="KMT60204.1"/>
    </source>
</evidence>